<protein>
    <submittedName>
        <fullName evidence="1">Uncharacterized protein</fullName>
    </submittedName>
</protein>
<accession>L0RF26</accession>
<dbReference type="KEGG" id="dhy:DESAM_22545"/>
<dbReference type="eggNOG" id="ENOG5033HBG">
    <property type="taxonomic scope" value="Bacteria"/>
</dbReference>
<organism evidence="1 2">
    <name type="scientific">Maridesulfovibrio hydrothermalis AM13 = DSM 14728</name>
    <dbReference type="NCBI Taxonomy" id="1121451"/>
    <lineage>
        <taxon>Bacteria</taxon>
        <taxon>Pseudomonadati</taxon>
        <taxon>Thermodesulfobacteriota</taxon>
        <taxon>Desulfovibrionia</taxon>
        <taxon>Desulfovibrionales</taxon>
        <taxon>Desulfovibrionaceae</taxon>
        <taxon>Maridesulfovibrio</taxon>
    </lineage>
</organism>
<sequence length="126" mass="14718">MFLAKITKMPGRMCRYYQSGKCFYEEMLNPGYNKEWRCKVLRDLEGEYDKLLRQAEAFKLDADAFSDLWEQRIEEHLKSGAVCRKMVSHEDEDEDSPFCAAVCDEVCLFEMPECDGICSSFKPVNE</sequence>
<dbReference type="AlphaFoldDB" id="L0RF26"/>
<evidence type="ECO:0000313" key="1">
    <source>
        <dbReference type="EMBL" id="CCO24812.1"/>
    </source>
</evidence>
<dbReference type="STRING" id="1121451.DESAM_22545"/>
<dbReference type="RefSeq" id="WP_015337410.1">
    <property type="nucleotide sequence ID" value="NC_020055.1"/>
</dbReference>
<evidence type="ECO:0000313" key="2">
    <source>
        <dbReference type="Proteomes" id="UP000010808"/>
    </source>
</evidence>
<gene>
    <name evidence="1" type="ORF">DESAM_22545</name>
</gene>
<dbReference type="HOGENOM" id="CLU_134296_0_0_7"/>
<dbReference type="Proteomes" id="UP000010808">
    <property type="component" value="Chromosome"/>
</dbReference>
<proteinExistence type="predicted"/>
<name>L0RF26_9BACT</name>
<dbReference type="PATRIC" id="fig|1121451.3.peg.2758"/>
<keyword evidence="2" id="KW-1185">Reference proteome</keyword>
<dbReference type="EMBL" id="FO203522">
    <property type="protein sequence ID" value="CCO24812.1"/>
    <property type="molecule type" value="Genomic_DNA"/>
</dbReference>
<reference evidence="1 2" key="1">
    <citation type="submission" date="2012-10" db="EMBL/GenBank/DDBJ databases">
        <authorList>
            <person name="Genoscope - CEA"/>
        </authorList>
    </citation>
    <scope>NUCLEOTIDE SEQUENCE [LARGE SCALE GENOMIC DNA]</scope>
    <source>
        <strain evidence="2">AM13 / DSM 14728</strain>
    </source>
</reference>